<evidence type="ECO:0000256" key="1">
    <source>
        <dbReference type="ARBA" id="ARBA00012417"/>
    </source>
</evidence>
<dbReference type="GO" id="GO:0006261">
    <property type="term" value="P:DNA-templated DNA replication"/>
    <property type="evidence" value="ECO:0007669"/>
    <property type="project" value="TreeGrafter"/>
</dbReference>
<dbReference type="GO" id="GO:0009360">
    <property type="term" value="C:DNA polymerase III complex"/>
    <property type="evidence" value="ECO:0007669"/>
    <property type="project" value="UniProtKB-UniRule"/>
</dbReference>
<proteinExistence type="inferred from homology"/>
<dbReference type="Gene3D" id="1.10.8.60">
    <property type="match status" value="1"/>
</dbReference>
<dbReference type="InterPro" id="IPR010372">
    <property type="entry name" value="DNA_pol3_delta_N"/>
</dbReference>
<name>A0A1H9CTL2_9GAMM</name>
<dbReference type="EMBL" id="FOFS01000003">
    <property type="protein sequence ID" value="SEQ04562.1"/>
    <property type="molecule type" value="Genomic_DNA"/>
</dbReference>
<evidence type="ECO:0000256" key="8">
    <source>
        <dbReference type="ARBA" id="ARBA00049244"/>
    </source>
</evidence>
<dbReference type="SUPFAM" id="SSF48019">
    <property type="entry name" value="post-AAA+ oligomerization domain-like"/>
    <property type="match status" value="1"/>
</dbReference>
<evidence type="ECO:0000256" key="2">
    <source>
        <dbReference type="ARBA" id="ARBA00017703"/>
    </source>
</evidence>
<keyword evidence="13" id="KW-1185">Reference proteome</keyword>
<feature type="domain" description="DNA polymerase III delta N-terminal" evidence="10">
    <location>
        <begin position="20"/>
        <end position="130"/>
    </location>
</feature>
<evidence type="ECO:0000256" key="9">
    <source>
        <dbReference type="NCBIfam" id="TIGR01128"/>
    </source>
</evidence>
<evidence type="ECO:0000259" key="11">
    <source>
        <dbReference type="Pfam" id="PF21694"/>
    </source>
</evidence>
<keyword evidence="6" id="KW-0239">DNA-directed DNA polymerase</keyword>
<dbReference type="SUPFAM" id="SSF52540">
    <property type="entry name" value="P-loop containing nucleoside triphosphate hydrolases"/>
    <property type="match status" value="1"/>
</dbReference>
<organism evidence="12 13">
    <name type="scientific">Solimonas aquatica</name>
    <dbReference type="NCBI Taxonomy" id="489703"/>
    <lineage>
        <taxon>Bacteria</taxon>
        <taxon>Pseudomonadati</taxon>
        <taxon>Pseudomonadota</taxon>
        <taxon>Gammaproteobacteria</taxon>
        <taxon>Nevskiales</taxon>
        <taxon>Nevskiaceae</taxon>
        <taxon>Solimonas</taxon>
    </lineage>
</organism>
<dbReference type="STRING" id="489703.SAMN04488038_103178"/>
<dbReference type="GO" id="GO:0003887">
    <property type="term" value="F:DNA-directed DNA polymerase activity"/>
    <property type="evidence" value="ECO:0007669"/>
    <property type="project" value="UniProtKB-UniRule"/>
</dbReference>
<dbReference type="Pfam" id="PF06144">
    <property type="entry name" value="DNA_pol3_delta"/>
    <property type="match status" value="1"/>
</dbReference>
<accession>A0A1H9CTL2</accession>
<evidence type="ECO:0000313" key="12">
    <source>
        <dbReference type="EMBL" id="SEQ04562.1"/>
    </source>
</evidence>
<evidence type="ECO:0000313" key="13">
    <source>
        <dbReference type="Proteomes" id="UP000199233"/>
    </source>
</evidence>
<evidence type="ECO:0000259" key="10">
    <source>
        <dbReference type="Pfam" id="PF06144"/>
    </source>
</evidence>
<keyword evidence="3" id="KW-0808">Transferase</keyword>
<dbReference type="Gene3D" id="1.20.272.10">
    <property type="match status" value="1"/>
</dbReference>
<dbReference type="InterPro" id="IPR027417">
    <property type="entry name" value="P-loop_NTPase"/>
</dbReference>
<keyword evidence="5" id="KW-0235">DNA replication</keyword>
<dbReference type="Pfam" id="PF21694">
    <property type="entry name" value="DNA_pol3_delta_C"/>
    <property type="match status" value="1"/>
</dbReference>
<gene>
    <name evidence="12" type="ORF">SAMN04488038_103178</name>
</gene>
<dbReference type="PANTHER" id="PTHR34388:SF1">
    <property type="entry name" value="DNA POLYMERASE III SUBUNIT DELTA"/>
    <property type="match status" value="1"/>
</dbReference>
<dbReference type="RefSeq" id="WP_093282890.1">
    <property type="nucleotide sequence ID" value="NZ_FOFS01000003.1"/>
</dbReference>
<dbReference type="CDD" id="cd18138">
    <property type="entry name" value="HLD_clamp_pol_III_delta"/>
    <property type="match status" value="1"/>
</dbReference>
<dbReference type="EC" id="2.7.7.7" evidence="1 9"/>
<dbReference type="Gene3D" id="3.40.50.300">
    <property type="entry name" value="P-loop containing nucleotide triphosphate hydrolases"/>
    <property type="match status" value="1"/>
</dbReference>
<dbReference type="GO" id="GO:0003677">
    <property type="term" value="F:DNA binding"/>
    <property type="evidence" value="ECO:0007669"/>
    <property type="project" value="InterPro"/>
</dbReference>
<dbReference type="NCBIfam" id="TIGR01128">
    <property type="entry name" value="holA"/>
    <property type="match status" value="1"/>
</dbReference>
<dbReference type="InterPro" id="IPR005790">
    <property type="entry name" value="DNA_polIII_delta"/>
</dbReference>
<keyword evidence="4" id="KW-0548">Nucleotidyltransferase</keyword>
<feature type="domain" description="DNA polymerase III delta subunit-like C-terminal" evidence="11">
    <location>
        <begin position="212"/>
        <end position="316"/>
    </location>
</feature>
<comment type="catalytic activity">
    <reaction evidence="8">
        <text>DNA(n) + a 2'-deoxyribonucleoside 5'-triphosphate = DNA(n+1) + diphosphate</text>
        <dbReference type="Rhea" id="RHEA:22508"/>
        <dbReference type="Rhea" id="RHEA-COMP:17339"/>
        <dbReference type="Rhea" id="RHEA-COMP:17340"/>
        <dbReference type="ChEBI" id="CHEBI:33019"/>
        <dbReference type="ChEBI" id="CHEBI:61560"/>
        <dbReference type="ChEBI" id="CHEBI:173112"/>
        <dbReference type="EC" id="2.7.7.7"/>
    </reaction>
</comment>
<comment type="similarity">
    <text evidence="7">Belongs to the DNA polymerase HolA subunit family.</text>
</comment>
<dbReference type="AlphaFoldDB" id="A0A1H9CTL2"/>
<evidence type="ECO:0000256" key="4">
    <source>
        <dbReference type="ARBA" id="ARBA00022695"/>
    </source>
</evidence>
<dbReference type="InterPro" id="IPR008921">
    <property type="entry name" value="DNA_pol3_clamp-load_cplx_C"/>
</dbReference>
<dbReference type="Proteomes" id="UP000199233">
    <property type="component" value="Unassembled WGS sequence"/>
</dbReference>
<evidence type="ECO:0000256" key="3">
    <source>
        <dbReference type="ARBA" id="ARBA00022679"/>
    </source>
</evidence>
<evidence type="ECO:0000256" key="7">
    <source>
        <dbReference type="ARBA" id="ARBA00034754"/>
    </source>
</evidence>
<dbReference type="InterPro" id="IPR048466">
    <property type="entry name" value="DNA_pol3_delta-like_C"/>
</dbReference>
<reference evidence="12 13" key="1">
    <citation type="submission" date="2016-10" db="EMBL/GenBank/DDBJ databases">
        <authorList>
            <person name="de Groot N.N."/>
        </authorList>
    </citation>
    <scope>NUCLEOTIDE SEQUENCE [LARGE SCALE GENOMIC DNA]</scope>
    <source>
        <strain evidence="12 13">DSM 25927</strain>
    </source>
</reference>
<evidence type="ECO:0000256" key="6">
    <source>
        <dbReference type="ARBA" id="ARBA00022932"/>
    </source>
</evidence>
<dbReference type="OrthoDB" id="9770982at2"/>
<protein>
    <recommendedName>
        <fullName evidence="2 9">DNA polymerase III subunit delta</fullName>
        <ecNumber evidence="1 9">2.7.7.7</ecNumber>
    </recommendedName>
</protein>
<sequence length="346" mass="37876">MQLRAPQLSAHLAKTLAPIYLIAGEEPLLIEEALDAIRAAARRQGYEEREVLNPERGFDWQKLADACASLSLFASRRLIEVRMATGPDDGGRKMLLEIAQKPPQDVLLLVICGALDTRAREASWYKALDNAGASLYVWPVKTSEFLPWLQERLHSAGVQADAEAVRLLAERTEGNLLAAAQDVAKLKLLFPDQRVSVEDLSGAVADSARFEAFDLNERVLAGDAQGAVRSLQRLREEGYAPLEILGALVWCLRSLARAAIQLPRLREPSAALDAAGVRRFQQAQYLKALPRVRPAEGLAWMARAAQIDQMVKTGQEAAAWEELLTLVLAASGAAPRRSPARSPNHA</sequence>
<evidence type="ECO:0000256" key="5">
    <source>
        <dbReference type="ARBA" id="ARBA00022705"/>
    </source>
</evidence>
<dbReference type="PANTHER" id="PTHR34388">
    <property type="entry name" value="DNA POLYMERASE III SUBUNIT DELTA"/>
    <property type="match status" value="1"/>
</dbReference>